<accession>A0A385YYS8</accession>
<dbReference type="Proteomes" id="UP000265560">
    <property type="component" value="Chromosome"/>
</dbReference>
<sequence length="121" mass="12458">MNGLFGAAAKQPFGLGLARFGSGLLLGEVDDAGYGHGVSLGCRLAAVEKNVGEAAETRQKRPKKRSLRAVNEHFEAVFNAVSATQVVFQQPVSGRAPGRHADSTGCDCSEASSVTGAGVRA</sequence>
<feature type="region of interest" description="Disordered" evidence="1">
    <location>
        <begin position="93"/>
        <end position="121"/>
    </location>
</feature>
<reference evidence="3" key="1">
    <citation type="submission" date="2018-09" db="EMBL/GenBank/DDBJ databases">
        <authorList>
            <person name="Zhu H."/>
        </authorList>
    </citation>
    <scope>NUCLEOTIDE SEQUENCE [LARGE SCALE GENOMIC DNA]</scope>
    <source>
        <strain evidence="3">K2W31S-8</strain>
    </source>
</reference>
<dbReference type="KEGG" id="pcav:D3880_03850"/>
<organism evidence="2 3">
    <name type="scientific">Pseudomonas cavernae</name>
    <dbReference type="NCBI Taxonomy" id="2320867"/>
    <lineage>
        <taxon>Bacteria</taxon>
        <taxon>Pseudomonadati</taxon>
        <taxon>Pseudomonadota</taxon>
        <taxon>Gammaproteobacteria</taxon>
        <taxon>Pseudomonadales</taxon>
        <taxon>Pseudomonadaceae</taxon>
        <taxon>Pseudomonas</taxon>
    </lineage>
</organism>
<name>A0A385YYS8_9PSED</name>
<gene>
    <name evidence="2" type="ORF">D3880_03850</name>
</gene>
<dbReference type="OrthoDB" id="7030796at2"/>
<evidence type="ECO:0000256" key="1">
    <source>
        <dbReference type="SAM" id="MobiDB-lite"/>
    </source>
</evidence>
<protein>
    <submittedName>
        <fullName evidence="2">Uncharacterized protein</fullName>
    </submittedName>
</protein>
<dbReference type="EMBL" id="CP032419">
    <property type="protein sequence ID" value="AYC31581.1"/>
    <property type="molecule type" value="Genomic_DNA"/>
</dbReference>
<evidence type="ECO:0000313" key="2">
    <source>
        <dbReference type="EMBL" id="AYC31581.1"/>
    </source>
</evidence>
<proteinExistence type="predicted"/>
<keyword evidence="3" id="KW-1185">Reference proteome</keyword>
<dbReference type="AlphaFoldDB" id="A0A385YYS8"/>
<evidence type="ECO:0000313" key="3">
    <source>
        <dbReference type="Proteomes" id="UP000265560"/>
    </source>
</evidence>